<dbReference type="SUPFAM" id="SSF140566">
    <property type="entry name" value="FlgN-like"/>
    <property type="match status" value="1"/>
</dbReference>
<reference evidence="4" key="1">
    <citation type="submission" date="2020-07" db="EMBL/GenBank/DDBJ databases">
        <authorList>
            <person name="Partida-Martinez L."/>
            <person name="Huntemann M."/>
            <person name="Clum A."/>
            <person name="Wang J."/>
            <person name="Palaniappan K."/>
            <person name="Ritter S."/>
            <person name="Chen I.-M."/>
            <person name="Stamatis D."/>
            <person name="Reddy T."/>
            <person name="O'Malley R."/>
            <person name="Daum C."/>
            <person name="Shapiro N."/>
            <person name="Ivanova N."/>
            <person name="Kyrpides N."/>
            <person name="Woyke T."/>
        </authorList>
    </citation>
    <scope>NUCLEOTIDE SEQUENCE [LARGE SCALE GENOMIC DNA]</scope>
    <source>
        <strain evidence="4">AT2.8</strain>
    </source>
</reference>
<dbReference type="Proteomes" id="UP000548423">
    <property type="component" value="Unassembled WGS sequence"/>
</dbReference>
<dbReference type="GO" id="GO:0044780">
    <property type="term" value="P:bacterial-type flagellum assembly"/>
    <property type="evidence" value="ECO:0007669"/>
    <property type="project" value="InterPro"/>
</dbReference>
<dbReference type="InterPro" id="IPR007809">
    <property type="entry name" value="FlgN-like"/>
</dbReference>
<sequence>MEDVKNLIENLEQMIDAHKRMLDLAKDKRTLLVAGDSDGLREVVYRESSCVDEIQKLEQHRKQLVQEIMVNKGHSGQSFSLEELSNLKGSPFVKTILQSIAKQLHGLIQEITHLNESNQQLIQASLSYVQYSMGMLVKKEPAIGYGPNAKNRYSSMLDAKI</sequence>
<reference evidence="4" key="2">
    <citation type="submission" date="2020-08" db="EMBL/GenBank/DDBJ databases">
        <title>The Agave Microbiome: Exploring the role of microbial communities in plant adaptations to desert environments.</title>
        <authorList>
            <person name="Partida-Martinez L.P."/>
        </authorList>
    </citation>
    <scope>NUCLEOTIDE SEQUENCE [LARGE SCALE GENOMIC DNA]</scope>
    <source>
        <strain evidence="4">AT2.8</strain>
    </source>
</reference>
<dbReference type="Gene3D" id="1.20.58.300">
    <property type="entry name" value="FlgN-like"/>
    <property type="match status" value="1"/>
</dbReference>
<gene>
    <name evidence="3" type="ORF">F4694_003529</name>
</gene>
<organism evidence="3 4">
    <name type="scientific">Neobacillus niacini</name>
    <dbReference type="NCBI Taxonomy" id="86668"/>
    <lineage>
        <taxon>Bacteria</taxon>
        <taxon>Bacillati</taxon>
        <taxon>Bacillota</taxon>
        <taxon>Bacilli</taxon>
        <taxon>Bacillales</taxon>
        <taxon>Bacillaceae</taxon>
        <taxon>Neobacillus</taxon>
    </lineage>
</organism>
<keyword evidence="2" id="KW-0175">Coiled coil</keyword>
<proteinExistence type="predicted"/>
<evidence type="ECO:0000313" key="3">
    <source>
        <dbReference type="EMBL" id="NYE06749.1"/>
    </source>
</evidence>
<dbReference type="Pfam" id="PF05130">
    <property type="entry name" value="FlgN"/>
    <property type="match status" value="1"/>
</dbReference>
<keyword evidence="1" id="KW-1005">Bacterial flagellum biogenesis</keyword>
<keyword evidence="3" id="KW-0966">Cell projection</keyword>
<evidence type="ECO:0000256" key="1">
    <source>
        <dbReference type="ARBA" id="ARBA00022795"/>
    </source>
</evidence>
<keyword evidence="3" id="KW-0282">Flagellum</keyword>
<evidence type="ECO:0000313" key="4">
    <source>
        <dbReference type="Proteomes" id="UP000548423"/>
    </source>
</evidence>
<name>A0A852TF94_9BACI</name>
<comment type="caution">
    <text evidence="3">The sequence shown here is derived from an EMBL/GenBank/DDBJ whole genome shotgun (WGS) entry which is preliminary data.</text>
</comment>
<dbReference type="AlphaFoldDB" id="A0A852TF94"/>
<dbReference type="InterPro" id="IPR036679">
    <property type="entry name" value="FlgN-like_sf"/>
</dbReference>
<dbReference type="EMBL" id="JACCBX010000007">
    <property type="protein sequence ID" value="NYE06749.1"/>
    <property type="molecule type" value="Genomic_DNA"/>
</dbReference>
<accession>A0A852TF94</accession>
<protein>
    <submittedName>
        <fullName evidence="3">Flagellar biosynthesis/type III secretory pathway chaperone</fullName>
    </submittedName>
</protein>
<keyword evidence="3" id="KW-0969">Cilium</keyword>
<evidence type="ECO:0000256" key="2">
    <source>
        <dbReference type="SAM" id="Coils"/>
    </source>
</evidence>
<feature type="coiled-coil region" evidence="2">
    <location>
        <begin position="1"/>
        <end position="28"/>
    </location>
</feature>